<accession>H0E5X3</accession>
<dbReference type="EMBL" id="AGUD01000196">
    <property type="protein sequence ID" value="EHN10914.1"/>
    <property type="molecule type" value="Genomic_DNA"/>
</dbReference>
<comment type="caution">
    <text evidence="5">The sequence shown here is derived from an EMBL/GenBank/DDBJ whole genome shotgun (WGS) entry which is preliminary data.</text>
</comment>
<dbReference type="GO" id="GO:0005829">
    <property type="term" value="C:cytosol"/>
    <property type="evidence" value="ECO:0007669"/>
    <property type="project" value="TreeGrafter"/>
</dbReference>
<dbReference type="SMART" id="SM00342">
    <property type="entry name" value="HTH_ARAC"/>
    <property type="match status" value="1"/>
</dbReference>
<evidence type="ECO:0000259" key="4">
    <source>
        <dbReference type="PROSITE" id="PS01124"/>
    </source>
</evidence>
<dbReference type="InterPro" id="IPR018060">
    <property type="entry name" value="HTH_AraC"/>
</dbReference>
<dbReference type="Gene3D" id="1.10.10.60">
    <property type="entry name" value="Homeodomain-like"/>
    <property type="match status" value="1"/>
</dbReference>
<keyword evidence="1" id="KW-0805">Transcription regulation</keyword>
<feature type="domain" description="HTH araC/xylS-type" evidence="4">
    <location>
        <begin position="257"/>
        <end position="354"/>
    </location>
</feature>
<evidence type="ECO:0000313" key="5">
    <source>
        <dbReference type="EMBL" id="EHN10914.1"/>
    </source>
</evidence>
<dbReference type="GO" id="GO:0000976">
    <property type="term" value="F:transcription cis-regulatory region binding"/>
    <property type="evidence" value="ECO:0007669"/>
    <property type="project" value="TreeGrafter"/>
</dbReference>
<dbReference type="Proteomes" id="UP000005143">
    <property type="component" value="Unassembled WGS sequence"/>
</dbReference>
<keyword evidence="3" id="KW-0804">Transcription</keyword>
<dbReference type="OrthoDB" id="5241536at2"/>
<dbReference type="SUPFAM" id="SSF46689">
    <property type="entry name" value="Homeodomain-like"/>
    <property type="match status" value="1"/>
</dbReference>
<evidence type="ECO:0000313" key="6">
    <source>
        <dbReference type="Proteomes" id="UP000005143"/>
    </source>
</evidence>
<name>H0E5X3_9ACTN</name>
<reference evidence="5 6" key="1">
    <citation type="journal article" date="2013" name="Biodegradation">
        <title>Quantitative proteomic analysis of ibuprofen-degrading Patulibacter sp. strain I11.</title>
        <authorList>
            <person name="Almeida B."/>
            <person name="Kjeldal H."/>
            <person name="Lolas I."/>
            <person name="Knudsen A.D."/>
            <person name="Carvalho G."/>
            <person name="Nielsen K.L."/>
            <person name="Barreto Crespo M.T."/>
            <person name="Stensballe A."/>
            <person name="Nielsen J.L."/>
        </authorList>
    </citation>
    <scope>NUCLEOTIDE SEQUENCE [LARGE SCALE GENOMIC DNA]</scope>
    <source>
        <strain evidence="5 6">I11</strain>
    </source>
</reference>
<dbReference type="Pfam" id="PF12833">
    <property type="entry name" value="HTH_18"/>
    <property type="match status" value="1"/>
</dbReference>
<dbReference type="PANTHER" id="PTHR47894:SF1">
    <property type="entry name" value="HTH-TYPE TRANSCRIPTIONAL REGULATOR VQSM"/>
    <property type="match status" value="1"/>
</dbReference>
<sequence length="356" mass="38333">MTGSDADLVESDMMRSVPTPSWDFVRAGAGLRMLVESGCAHGLTVEQVVAGTGLTHADVDDPEVRVEAGQEIAIARNLIAALGDLPGLGVDAGVRTTISTFGVFGFALLTSATLGDTLAIAMRFWELSSGFARVSLERDGRRILLHADDDEIPADVRDLLIERDLAAILVFLRMILGDPRQAHLRLRTRLRAARAQALAAVEPAVPVLAGGPCNVLEMEAADLDLAPQQADAATRRACEQECVRLLDARRRRAGTSAHVRALLLETPSAMPTLARIATRLNFDVRTLRRHLAAEGTSYRALRQEVAMTLALELLQTVGLPVCEVAGRVGYADPTAFTHAFKRWHGQPPSAVRISTS</sequence>
<dbReference type="PANTHER" id="PTHR47894">
    <property type="entry name" value="HTH-TYPE TRANSCRIPTIONAL REGULATOR GADX"/>
    <property type="match status" value="1"/>
</dbReference>
<gene>
    <name evidence="5" type="ORF">PAI11_22240</name>
</gene>
<dbReference type="Pfam" id="PF12625">
    <property type="entry name" value="Arabinose_bd"/>
    <property type="match status" value="1"/>
</dbReference>
<dbReference type="InterPro" id="IPR032687">
    <property type="entry name" value="AraC-type_N"/>
</dbReference>
<proteinExistence type="predicted"/>
<protein>
    <submittedName>
        <fullName evidence="5">Transcriptional regulator AraC family</fullName>
    </submittedName>
</protein>
<evidence type="ECO:0000256" key="3">
    <source>
        <dbReference type="ARBA" id="ARBA00023163"/>
    </source>
</evidence>
<keyword evidence="6" id="KW-1185">Reference proteome</keyword>
<dbReference type="GO" id="GO:0003700">
    <property type="term" value="F:DNA-binding transcription factor activity"/>
    <property type="evidence" value="ECO:0007669"/>
    <property type="project" value="InterPro"/>
</dbReference>
<dbReference type="PROSITE" id="PS01124">
    <property type="entry name" value="HTH_ARAC_FAMILY_2"/>
    <property type="match status" value="1"/>
</dbReference>
<dbReference type="InterPro" id="IPR009057">
    <property type="entry name" value="Homeodomain-like_sf"/>
</dbReference>
<evidence type="ECO:0000256" key="1">
    <source>
        <dbReference type="ARBA" id="ARBA00023015"/>
    </source>
</evidence>
<organism evidence="5 6">
    <name type="scientific">Patulibacter medicamentivorans</name>
    <dbReference type="NCBI Taxonomy" id="1097667"/>
    <lineage>
        <taxon>Bacteria</taxon>
        <taxon>Bacillati</taxon>
        <taxon>Actinomycetota</taxon>
        <taxon>Thermoleophilia</taxon>
        <taxon>Solirubrobacterales</taxon>
        <taxon>Patulibacteraceae</taxon>
        <taxon>Patulibacter</taxon>
    </lineage>
</organism>
<dbReference type="AlphaFoldDB" id="H0E5X3"/>
<keyword evidence="2" id="KW-0238">DNA-binding</keyword>
<evidence type="ECO:0000256" key="2">
    <source>
        <dbReference type="ARBA" id="ARBA00023125"/>
    </source>
</evidence>